<protein>
    <recommendedName>
        <fullName evidence="3">LXG domain-containing protein</fullName>
    </recommendedName>
</protein>
<accession>A0A139N5D7</accession>
<gene>
    <name evidence="1" type="ORF">SCRDD08_00157</name>
</gene>
<comment type="caution">
    <text evidence="1">The sequence shown here is derived from an EMBL/GenBank/DDBJ whole genome shotgun (WGS) entry which is preliminary data.</text>
</comment>
<dbReference type="EMBL" id="LQRD01000012">
    <property type="protein sequence ID" value="KXT71143.1"/>
    <property type="molecule type" value="Genomic_DNA"/>
</dbReference>
<evidence type="ECO:0000313" key="1">
    <source>
        <dbReference type="EMBL" id="KXT71143.1"/>
    </source>
</evidence>
<evidence type="ECO:0008006" key="3">
    <source>
        <dbReference type="Google" id="ProtNLM"/>
    </source>
</evidence>
<dbReference type="STRING" id="45634.SCRDD08_00157"/>
<dbReference type="AlphaFoldDB" id="A0A139N5D7"/>
<name>A0A139N5D7_STRCR</name>
<reference evidence="1 2" key="1">
    <citation type="submission" date="2016-01" db="EMBL/GenBank/DDBJ databases">
        <title>Highly variable Streptococcus oralis are common among viridans streptococci isolated from primates.</title>
        <authorList>
            <person name="Denapaite D."/>
            <person name="Rieger M."/>
            <person name="Koendgen S."/>
            <person name="Brueckner R."/>
            <person name="Ochigava I."/>
            <person name="Kappeler P."/>
            <person name="Maetz-Rensing K."/>
            <person name="Leendertz F."/>
            <person name="Hakenbeck R."/>
        </authorList>
    </citation>
    <scope>NUCLEOTIDE SEQUENCE [LARGE SCALE GENOMIC DNA]</scope>
    <source>
        <strain evidence="1 2">DD08</strain>
    </source>
</reference>
<sequence length="704" mass="78617">MSIQVKNISGLDSYGTSIHTFGGRFEEAASDTVREFNTNLEGEKAEAINAFFEKLNTIQKTVFKEAPKDIMTYGQKIFTFTGELRGLGFSSLAFTDDESITTLTNSLESQQRDVIAVVKSKVIKAVQQAVDVMGEGEATIPNFDTTVDNLISEEVQARKDTHGGIKTAHENLETEISNSAERFETLTAMTLNAKAIASIPVLNILDAIKRGDLSKDNMNYLDAAYTSDDVEIIKVLISESTYENKQDFFKKIARAKVDEASLSTTMLVASRLEKAADKGEVDGLGAFFEVLSNRDVKEVQTYTAKLSSSIDTIVDGINAKGQELRKPLPKGYNSEQYQEWLKEEEGAKERLKALKESSVRYGRLNNILTYMNTEKFGKVTITVKGVSQGYGKTGDYTVTTKRNIKAGSFASSKTDGEYTFTVQDIGMDRKSGSETITESSYKQQDQLEKLNKMGELREQKERLWMETTYNITKNIASMNPAAGFFWNIVEAAATTNEEKNLLNEVAKSGTKALNEADFKKYENLKNASSHVSDGVLEHFEKAQKIQEKLQKIDKDLLIQEMDTGATAIKEGDNTYKHISRQSRYDFEANLRMADLQQNGLRGYYFRRILNKKEGNVASALIDLENLEEQLKAIEPSGDYTKEVKSLFSGEGSISPEKLGGEKLVKGLKEFQNVTQDIKDYNFNYDNYSKNEGLYFNKLVGIGGN</sequence>
<proteinExistence type="predicted"/>
<dbReference type="RefSeq" id="WP_061422008.1">
    <property type="nucleotide sequence ID" value="NZ_KQ969062.1"/>
</dbReference>
<dbReference type="Proteomes" id="UP000070377">
    <property type="component" value="Unassembled WGS sequence"/>
</dbReference>
<dbReference type="PATRIC" id="fig|45634.12.peg.165"/>
<evidence type="ECO:0000313" key="2">
    <source>
        <dbReference type="Proteomes" id="UP000070377"/>
    </source>
</evidence>
<organism evidence="1 2">
    <name type="scientific">Streptococcus cristatus</name>
    <dbReference type="NCBI Taxonomy" id="45634"/>
    <lineage>
        <taxon>Bacteria</taxon>
        <taxon>Bacillati</taxon>
        <taxon>Bacillota</taxon>
        <taxon>Bacilli</taxon>
        <taxon>Lactobacillales</taxon>
        <taxon>Streptococcaceae</taxon>
        <taxon>Streptococcus</taxon>
    </lineage>
</organism>